<sequence>MNLHPGPILRDVLVLEVGDHRPVRVIEFLREYGFYEVEKVGGLQLDWALITSLVERWRPETHSFHLSFGEMGVLPSMVRLYHTLHTSIQGPARQIARGRVCLDAVSESRDPIACPIVQLESEYGFQEGIYSVVVDGSSNIAQRETFTVNLNARTCVEEEEGLGRATSSYGYYAYHRRSRSASDKNLKGSDQLQKDSNESHGFPPATRSSRASLERDIELLQLRLKQERSMRMLLERAMGRTSSTLSPGHRHFSAQTKELIAEIELLEDEVANREKHVLSLYRSIFEQCTSRPSSSEQSSVATSPAHSKTTESRKKHPSIISSAFCSSKKFPLRSSFQALSSKNVSGKRSSHSKTKSASIFSCERDQHIQKCPSGNEKVVQRAPLVKTLKDHLHQCPSKLSVEMVKCMSAIYCWLQKTIVVNTGKRESVKIPWHDINEEKDRFRKSTIVISWISTDKSNFSHASYAINNYRVMVEQLERVNISQMETNAKIAFWINLYNSLVMHAFLAYGIPQNSIRRLALFHKAAYNIAGHAVSANAIEQTIFSLKTPRMGWWLEAILSTAIRKKTGEEKELISSKFGLKEQQPLVCFALCTGAFSDPMLRVYTGSKVREELETAKREFLQANVIVKKSQKVVLPKSLERYAKEAHIPPDDLLRWIMENVDKKLRDSVHNCMERRACKKASSIIHWSPYSSRFQYVISNDLVEKPWYA</sequence>
<proteinExistence type="predicted"/>
<feature type="compositionally biased region" description="Basic and acidic residues" evidence="1">
    <location>
        <begin position="182"/>
        <end position="198"/>
    </location>
</feature>
<reference evidence="5 6" key="1">
    <citation type="submission" date="2018-04" db="EMBL/GenBank/DDBJ databases">
        <authorList>
            <person name="Vogel A."/>
        </authorList>
    </citation>
    <scope>NUCLEOTIDE SEQUENCE [LARGE SCALE GENOMIC DNA]</scope>
</reference>
<dbReference type="Pfam" id="PF04784">
    <property type="entry name" value="DUF547"/>
    <property type="match status" value="1"/>
</dbReference>
<feature type="compositionally biased region" description="Polar residues" evidence="1">
    <location>
        <begin position="292"/>
        <end position="307"/>
    </location>
</feature>
<accession>A0A484KL78</accession>
<evidence type="ECO:0000259" key="4">
    <source>
        <dbReference type="Pfam" id="PF14389"/>
    </source>
</evidence>
<evidence type="ECO:0000259" key="2">
    <source>
        <dbReference type="Pfam" id="PF04784"/>
    </source>
</evidence>
<feature type="domain" description="DUF547" evidence="2">
    <location>
        <begin position="482"/>
        <end position="620"/>
    </location>
</feature>
<dbReference type="PANTHER" id="PTHR23054">
    <property type="entry name" value="TERNARY COMPLEX FACTOR MIP1, LEUCINE-ZIPPER-RELATED"/>
    <property type="match status" value="1"/>
</dbReference>
<evidence type="ECO:0000256" key="1">
    <source>
        <dbReference type="SAM" id="MobiDB-lite"/>
    </source>
</evidence>
<evidence type="ECO:0000313" key="6">
    <source>
        <dbReference type="Proteomes" id="UP000595140"/>
    </source>
</evidence>
<feature type="domain" description="Ternary complex factor MIP1 leucine-zipper" evidence="4">
    <location>
        <begin position="207"/>
        <end position="287"/>
    </location>
</feature>
<evidence type="ECO:0000313" key="5">
    <source>
        <dbReference type="EMBL" id="VFQ64694.1"/>
    </source>
</evidence>
<protein>
    <recommendedName>
        <fullName evidence="7">DUF547 domain-containing protein</fullName>
    </recommendedName>
</protein>
<dbReference type="InterPro" id="IPR006869">
    <property type="entry name" value="DUF547"/>
</dbReference>
<dbReference type="InterPro" id="IPR025757">
    <property type="entry name" value="MIP1_Leuzipper"/>
</dbReference>
<feature type="region of interest" description="Disordered" evidence="1">
    <location>
        <begin position="182"/>
        <end position="211"/>
    </location>
</feature>
<organism evidence="5 6">
    <name type="scientific">Cuscuta campestris</name>
    <dbReference type="NCBI Taxonomy" id="132261"/>
    <lineage>
        <taxon>Eukaryota</taxon>
        <taxon>Viridiplantae</taxon>
        <taxon>Streptophyta</taxon>
        <taxon>Embryophyta</taxon>
        <taxon>Tracheophyta</taxon>
        <taxon>Spermatophyta</taxon>
        <taxon>Magnoliopsida</taxon>
        <taxon>eudicotyledons</taxon>
        <taxon>Gunneridae</taxon>
        <taxon>Pentapetalae</taxon>
        <taxon>asterids</taxon>
        <taxon>lamiids</taxon>
        <taxon>Solanales</taxon>
        <taxon>Convolvulaceae</taxon>
        <taxon>Cuscuteae</taxon>
        <taxon>Cuscuta</taxon>
        <taxon>Cuscuta subgen. Grammica</taxon>
        <taxon>Cuscuta sect. Cleistogrammica</taxon>
    </lineage>
</organism>
<feature type="region of interest" description="Disordered" evidence="1">
    <location>
        <begin position="292"/>
        <end position="315"/>
    </location>
</feature>
<dbReference type="Pfam" id="PF10536">
    <property type="entry name" value="PMD"/>
    <property type="match status" value="1"/>
</dbReference>
<keyword evidence="6" id="KW-1185">Reference proteome</keyword>
<gene>
    <name evidence="5" type="ORF">CCAM_LOCUS6470</name>
</gene>
<dbReference type="OrthoDB" id="418495at2759"/>
<feature type="domain" description="Aminotransferase-like plant mobile" evidence="3">
    <location>
        <begin position="33"/>
        <end position="73"/>
    </location>
</feature>
<dbReference type="Pfam" id="PF14389">
    <property type="entry name" value="Lzipper-MIP1"/>
    <property type="match status" value="1"/>
</dbReference>
<evidence type="ECO:0008006" key="7">
    <source>
        <dbReference type="Google" id="ProtNLM"/>
    </source>
</evidence>
<dbReference type="EMBL" id="OOIL02000426">
    <property type="protein sequence ID" value="VFQ64694.1"/>
    <property type="molecule type" value="Genomic_DNA"/>
</dbReference>
<dbReference type="InterPro" id="IPR019557">
    <property type="entry name" value="AminoTfrase-like_pln_mobile"/>
</dbReference>
<name>A0A484KL78_9ASTE</name>
<dbReference type="PANTHER" id="PTHR23054:SF26">
    <property type="entry name" value="ELECTRON TRANSPORTER"/>
    <property type="match status" value="1"/>
</dbReference>
<dbReference type="Proteomes" id="UP000595140">
    <property type="component" value="Unassembled WGS sequence"/>
</dbReference>
<dbReference type="AlphaFoldDB" id="A0A484KL78"/>
<evidence type="ECO:0000259" key="3">
    <source>
        <dbReference type="Pfam" id="PF10536"/>
    </source>
</evidence>